<dbReference type="SFLD" id="SFLDG01129">
    <property type="entry name" value="C1.5:_HAD__Beta-PGM__Phosphata"/>
    <property type="match status" value="1"/>
</dbReference>
<keyword evidence="2" id="KW-1185">Reference proteome</keyword>
<dbReference type="PANTHER" id="PTHR43434:SF13">
    <property type="entry name" value="PHOSPHOGLYCOLATE PHOSPHATASE"/>
    <property type="match status" value="1"/>
</dbReference>
<dbReference type="InterPro" id="IPR050155">
    <property type="entry name" value="HAD-like_hydrolase_sf"/>
</dbReference>
<dbReference type="SFLD" id="SFLDS00003">
    <property type="entry name" value="Haloacid_Dehalogenase"/>
    <property type="match status" value="1"/>
</dbReference>
<dbReference type="GO" id="GO:0005829">
    <property type="term" value="C:cytosol"/>
    <property type="evidence" value="ECO:0007669"/>
    <property type="project" value="TreeGrafter"/>
</dbReference>
<evidence type="ECO:0000313" key="2">
    <source>
        <dbReference type="Proteomes" id="UP000287247"/>
    </source>
</evidence>
<dbReference type="InterPro" id="IPR036412">
    <property type="entry name" value="HAD-like_sf"/>
</dbReference>
<dbReference type="Pfam" id="PF13419">
    <property type="entry name" value="HAD_2"/>
    <property type="match status" value="1"/>
</dbReference>
<organism evidence="1 2">
    <name type="scientific">Aphanothece sacrum FPU1</name>
    <dbReference type="NCBI Taxonomy" id="1920663"/>
    <lineage>
        <taxon>Bacteria</taxon>
        <taxon>Bacillati</taxon>
        <taxon>Cyanobacteriota</taxon>
        <taxon>Cyanophyceae</taxon>
        <taxon>Oscillatoriophycideae</taxon>
        <taxon>Chroococcales</taxon>
        <taxon>Aphanothecaceae</taxon>
        <taxon>Aphanothece</taxon>
    </lineage>
</organism>
<dbReference type="GO" id="GO:0006281">
    <property type="term" value="P:DNA repair"/>
    <property type="evidence" value="ECO:0007669"/>
    <property type="project" value="TreeGrafter"/>
</dbReference>
<dbReference type="Proteomes" id="UP000287247">
    <property type="component" value="Unassembled WGS sequence"/>
</dbReference>
<dbReference type="OrthoDB" id="9807630at2"/>
<dbReference type="SUPFAM" id="SSF56784">
    <property type="entry name" value="HAD-like"/>
    <property type="match status" value="1"/>
</dbReference>
<sequence>MAVKAIIFDFDGTLADTYHAFVEIANSLSGEFGYKPVNSEDLEKLKHLSVKELIKQSEISPLKIPFVLNRVTSELRHKIQELKPINGIPNFLKELKENGYLLGIITSNRQENVLSFLKSNNLGNLFEFIYSGTTLFGKHKVINQLLKEHKLIPSEIIYVGDETRDIRSAQKSNVKVIAVAWGFNSPEILAQHQPDFLIYHPQELMRAIQDSE</sequence>
<dbReference type="InterPro" id="IPR041492">
    <property type="entry name" value="HAD_2"/>
</dbReference>
<comment type="caution">
    <text evidence="1">The sequence shown here is derived from an EMBL/GenBank/DDBJ whole genome shotgun (WGS) entry which is preliminary data.</text>
</comment>
<reference evidence="2" key="1">
    <citation type="submission" date="2017-05" db="EMBL/GenBank/DDBJ databases">
        <title>Physiological properties and genetic analysis related to exopolysaccharide production of fresh-water unicellular cyanobacterium Aphanothece sacrum, Suizenji Nori, that has been cultured as a food source in Japan.</title>
        <authorList>
            <person name="Kanesaki Y."/>
            <person name="Yoshikawa S."/>
            <person name="Ohki K."/>
        </authorList>
    </citation>
    <scope>NUCLEOTIDE SEQUENCE [LARGE SCALE GENOMIC DNA]</scope>
    <source>
        <strain evidence="2">FPU1</strain>
    </source>
</reference>
<name>A0A401IBT3_APHSA</name>
<dbReference type="InterPro" id="IPR006439">
    <property type="entry name" value="HAD-SF_hydro_IA"/>
</dbReference>
<dbReference type="InterPro" id="IPR023198">
    <property type="entry name" value="PGP-like_dom2"/>
</dbReference>
<accession>A0A401IBT3</accession>
<dbReference type="Gene3D" id="3.40.50.1000">
    <property type="entry name" value="HAD superfamily/HAD-like"/>
    <property type="match status" value="1"/>
</dbReference>
<evidence type="ECO:0000313" key="1">
    <source>
        <dbReference type="EMBL" id="GBF78702.1"/>
    </source>
</evidence>
<dbReference type="InterPro" id="IPR023214">
    <property type="entry name" value="HAD_sf"/>
</dbReference>
<gene>
    <name evidence="1" type="ORF">AsFPU1_0091</name>
</gene>
<dbReference type="RefSeq" id="WP_124974324.1">
    <property type="nucleotide sequence ID" value="NZ_BDQK01000001.1"/>
</dbReference>
<dbReference type="Gene3D" id="1.10.150.240">
    <property type="entry name" value="Putative phosphatase, domain 2"/>
    <property type="match status" value="1"/>
</dbReference>
<dbReference type="AlphaFoldDB" id="A0A401IBT3"/>
<proteinExistence type="predicted"/>
<dbReference type="PANTHER" id="PTHR43434">
    <property type="entry name" value="PHOSPHOGLYCOLATE PHOSPHATASE"/>
    <property type="match status" value="1"/>
</dbReference>
<dbReference type="EMBL" id="BDQK01000001">
    <property type="protein sequence ID" value="GBF78702.1"/>
    <property type="molecule type" value="Genomic_DNA"/>
</dbReference>
<dbReference type="PRINTS" id="PR00413">
    <property type="entry name" value="HADHALOGNASE"/>
</dbReference>
<dbReference type="GO" id="GO:0008967">
    <property type="term" value="F:phosphoglycolate phosphatase activity"/>
    <property type="evidence" value="ECO:0007669"/>
    <property type="project" value="TreeGrafter"/>
</dbReference>
<protein>
    <submittedName>
        <fullName evidence="1">Haloacid dehalogenase</fullName>
    </submittedName>
</protein>